<keyword evidence="2" id="KW-1185">Reference proteome</keyword>
<protein>
    <recommendedName>
        <fullName evidence="3">ABC transporter ATP-binding protein</fullName>
    </recommendedName>
</protein>
<dbReference type="RefSeq" id="WP_344701728.1">
    <property type="nucleotide sequence ID" value="NZ_BAABCK010000017.1"/>
</dbReference>
<gene>
    <name evidence="1" type="ORF">GCM10022378_08360</name>
</gene>
<organism evidence="1 2">
    <name type="scientific">Salinicoccus jeotgali</name>
    <dbReference type="NCBI Taxonomy" id="381634"/>
    <lineage>
        <taxon>Bacteria</taxon>
        <taxon>Bacillati</taxon>
        <taxon>Bacillota</taxon>
        <taxon>Bacilli</taxon>
        <taxon>Bacillales</taxon>
        <taxon>Staphylococcaceae</taxon>
        <taxon>Salinicoccus</taxon>
    </lineage>
</organism>
<dbReference type="EMBL" id="BAABCK010000017">
    <property type="protein sequence ID" value="GAA3720694.1"/>
    <property type="molecule type" value="Genomic_DNA"/>
</dbReference>
<evidence type="ECO:0000313" key="1">
    <source>
        <dbReference type="EMBL" id="GAA3720694.1"/>
    </source>
</evidence>
<evidence type="ECO:0008006" key="3">
    <source>
        <dbReference type="Google" id="ProtNLM"/>
    </source>
</evidence>
<reference evidence="2" key="1">
    <citation type="journal article" date="2019" name="Int. J. Syst. Evol. Microbiol.">
        <title>The Global Catalogue of Microorganisms (GCM) 10K type strain sequencing project: providing services to taxonomists for standard genome sequencing and annotation.</title>
        <authorList>
            <consortium name="The Broad Institute Genomics Platform"/>
            <consortium name="The Broad Institute Genome Sequencing Center for Infectious Disease"/>
            <person name="Wu L."/>
            <person name="Ma J."/>
        </authorList>
    </citation>
    <scope>NUCLEOTIDE SEQUENCE [LARGE SCALE GENOMIC DNA]</scope>
    <source>
        <strain evidence="2">JCM 16981</strain>
    </source>
</reference>
<comment type="caution">
    <text evidence="1">The sequence shown here is derived from an EMBL/GenBank/DDBJ whole genome shotgun (WGS) entry which is preliminary data.</text>
</comment>
<name>A0ABP7ENM4_9STAP</name>
<dbReference type="Proteomes" id="UP001500920">
    <property type="component" value="Unassembled WGS sequence"/>
</dbReference>
<proteinExistence type="predicted"/>
<sequence>MASSFLISYDSNVNDTSEALESFVEAYEGTVILTLHDKYFVERTADIVYRTEEGKA</sequence>
<accession>A0ABP7ENM4</accession>
<evidence type="ECO:0000313" key="2">
    <source>
        <dbReference type="Proteomes" id="UP001500920"/>
    </source>
</evidence>